<gene>
    <name evidence="2" type="ORF">IAD23_03160</name>
</gene>
<sequence>MKKFFIPFAEDPRMAYAAKLLEAHGMEQTDSLCRCDTVILPVVTKKQHAEHIYGKYVCAAAPDTQTRALLEANGNRLYDYFSDENYVLQNAYLTAEGILALLITESPRSLYKSKVLLTGYGRIGRALARMLLSCGAAVTVCSRSQKSASEAGFDGCEHIGFTELQRENTFDYIVNTVPSLVFGEAELKALKKDALLIDAASFPGGVDALCAKTLSVRYLRAPALPSRFSVQTAGELIGASILAQEG</sequence>
<evidence type="ECO:0000313" key="3">
    <source>
        <dbReference type="Proteomes" id="UP000824125"/>
    </source>
</evidence>
<protein>
    <recommendedName>
        <fullName evidence="1">D-isomer specific 2-hydroxyacid dehydrogenase NAD-binding domain-containing protein</fullName>
    </recommendedName>
</protein>
<dbReference type="Pfam" id="PF02826">
    <property type="entry name" value="2-Hacid_dh_C"/>
    <property type="match status" value="1"/>
</dbReference>
<proteinExistence type="predicted"/>
<feature type="domain" description="D-isomer specific 2-hydroxyacid dehydrogenase NAD-binding" evidence="1">
    <location>
        <begin position="107"/>
        <end position="200"/>
    </location>
</feature>
<name>A0A9D1MUA9_9FIRM</name>
<organism evidence="2 3">
    <name type="scientific">Candidatus Scybalenecus merdavium</name>
    <dbReference type="NCBI Taxonomy" id="2840939"/>
    <lineage>
        <taxon>Bacteria</taxon>
        <taxon>Bacillati</taxon>
        <taxon>Bacillota</taxon>
        <taxon>Clostridia</taxon>
        <taxon>Eubacteriales</taxon>
        <taxon>Oscillospiraceae</taxon>
        <taxon>Oscillospiraceae incertae sedis</taxon>
        <taxon>Candidatus Scybalenecus</taxon>
    </lineage>
</organism>
<dbReference type="InterPro" id="IPR006140">
    <property type="entry name" value="D-isomer_DH_NAD-bd"/>
</dbReference>
<dbReference type="Gene3D" id="3.40.50.720">
    <property type="entry name" value="NAD(P)-binding Rossmann-like Domain"/>
    <property type="match status" value="1"/>
</dbReference>
<dbReference type="EMBL" id="DVNM01000016">
    <property type="protein sequence ID" value="HIU68941.1"/>
    <property type="molecule type" value="Genomic_DNA"/>
</dbReference>
<accession>A0A9D1MUA9</accession>
<dbReference type="Proteomes" id="UP000824125">
    <property type="component" value="Unassembled WGS sequence"/>
</dbReference>
<reference evidence="2" key="2">
    <citation type="journal article" date="2021" name="PeerJ">
        <title>Extensive microbial diversity within the chicken gut microbiome revealed by metagenomics and culture.</title>
        <authorList>
            <person name="Gilroy R."/>
            <person name="Ravi A."/>
            <person name="Getino M."/>
            <person name="Pursley I."/>
            <person name="Horton D.L."/>
            <person name="Alikhan N.F."/>
            <person name="Baker D."/>
            <person name="Gharbi K."/>
            <person name="Hall N."/>
            <person name="Watson M."/>
            <person name="Adriaenssens E.M."/>
            <person name="Foster-Nyarko E."/>
            <person name="Jarju S."/>
            <person name="Secka A."/>
            <person name="Antonio M."/>
            <person name="Oren A."/>
            <person name="Chaudhuri R.R."/>
            <person name="La Ragione R."/>
            <person name="Hildebrand F."/>
            <person name="Pallen M.J."/>
        </authorList>
    </citation>
    <scope>NUCLEOTIDE SEQUENCE</scope>
    <source>
        <strain evidence="2">CHK176-6737</strain>
    </source>
</reference>
<reference evidence="2" key="1">
    <citation type="submission" date="2020-10" db="EMBL/GenBank/DDBJ databases">
        <authorList>
            <person name="Gilroy R."/>
        </authorList>
    </citation>
    <scope>NUCLEOTIDE SEQUENCE</scope>
    <source>
        <strain evidence="2">CHK176-6737</strain>
    </source>
</reference>
<evidence type="ECO:0000259" key="1">
    <source>
        <dbReference type="Pfam" id="PF02826"/>
    </source>
</evidence>
<evidence type="ECO:0000313" key="2">
    <source>
        <dbReference type="EMBL" id="HIU68941.1"/>
    </source>
</evidence>
<dbReference type="InterPro" id="IPR036291">
    <property type="entry name" value="NAD(P)-bd_dom_sf"/>
</dbReference>
<dbReference type="AlphaFoldDB" id="A0A9D1MUA9"/>
<comment type="caution">
    <text evidence="2">The sequence shown here is derived from an EMBL/GenBank/DDBJ whole genome shotgun (WGS) entry which is preliminary data.</text>
</comment>
<dbReference type="SUPFAM" id="SSF51735">
    <property type="entry name" value="NAD(P)-binding Rossmann-fold domains"/>
    <property type="match status" value="1"/>
</dbReference>
<dbReference type="GO" id="GO:0051287">
    <property type="term" value="F:NAD binding"/>
    <property type="evidence" value="ECO:0007669"/>
    <property type="project" value="InterPro"/>
</dbReference>